<dbReference type="OrthoDB" id="9771302at2"/>
<dbReference type="AlphaFoldDB" id="A0A0M2K5S7"/>
<dbReference type="SUPFAM" id="SSF51735">
    <property type="entry name" value="NAD(P)-binding Rossmann-fold domains"/>
    <property type="match status" value="1"/>
</dbReference>
<dbReference type="STRING" id="1807.MOBUDSM44075_04649"/>
<dbReference type="PANTHER" id="PTHR12126:SF11">
    <property type="entry name" value="NADH DEHYDROGENASE [UBIQUINONE] 1 ALPHA SUBCOMPLEX SUBUNIT 9, MITOCHONDRIAL"/>
    <property type="match status" value="1"/>
</dbReference>
<organism evidence="2 3">
    <name type="scientific">Mycolicibacterium obuense</name>
    <dbReference type="NCBI Taxonomy" id="1807"/>
    <lineage>
        <taxon>Bacteria</taxon>
        <taxon>Bacillati</taxon>
        <taxon>Actinomycetota</taxon>
        <taxon>Actinomycetes</taxon>
        <taxon>Mycobacteriales</taxon>
        <taxon>Mycobacteriaceae</taxon>
        <taxon>Mycolicibacterium</taxon>
    </lineage>
</organism>
<dbReference type="GO" id="GO:0044877">
    <property type="term" value="F:protein-containing complex binding"/>
    <property type="evidence" value="ECO:0007669"/>
    <property type="project" value="TreeGrafter"/>
</dbReference>
<name>A0A0M2K5S7_9MYCO</name>
<sequence length="247" mass="25169">MLISVIGASGMIGSQVVQILTAAGHDVVGASLRTGANVLTGEGLDDAVAGAAVLVDVTNSPQLDDDTATDFFTTSSANLVKAAASAGVEHYVALSIVGADGITDSGYMRAKVIQERTIAESGVPFTIVRATQFHEFADAIVGSLAVGDEFHAPVARIQPIASADVAAAVADAAQRAPADGIVDVGGPEKMTFADMARAVLAHQGKDSTVVDDAAATYFGARVDHDTLVTSAGARLGTQRFTDWLATQ</sequence>
<dbReference type="RefSeq" id="WP_046362492.1">
    <property type="nucleotide sequence ID" value="NZ_CALTXN010000001.1"/>
</dbReference>
<gene>
    <name evidence="2" type="ORF">WN67_08085</name>
</gene>
<dbReference type="Pfam" id="PF13460">
    <property type="entry name" value="NAD_binding_10"/>
    <property type="match status" value="1"/>
</dbReference>
<evidence type="ECO:0000313" key="3">
    <source>
        <dbReference type="Proteomes" id="UP000034150"/>
    </source>
</evidence>
<evidence type="ECO:0000313" key="2">
    <source>
        <dbReference type="EMBL" id="KKF02529.1"/>
    </source>
</evidence>
<comment type="caution">
    <text evidence="2">The sequence shown here is derived from an EMBL/GenBank/DDBJ whole genome shotgun (WGS) entry which is preliminary data.</text>
</comment>
<dbReference type="InterPro" id="IPR051207">
    <property type="entry name" value="ComplexI_NDUFA9_subunit"/>
</dbReference>
<accession>A0A0M2K5S7</accession>
<dbReference type="PATRIC" id="fig|1807.13.peg.2178"/>
<dbReference type="InterPro" id="IPR016040">
    <property type="entry name" value="NAD(P)-bd_dom"/>
</dbReference>
<dbReference type="Gene3D" id="3.40.50.720">
    <property type="entry name" value="NAD(P)-binding Rossmann-like Domain"/>
    <property type="match status" value="1"/>
</dbReference>
<keyword evidence="3" id="KW-1185">Reference proteome</keyword>
<dbReference type="PANTHER" id="PTHR12126">
    <property type="entry name" value="NADH-UBIQUINONE OXIDOREDUCTASE 39 KDA SUBUNIT-RELATED"/>
    <property type="match status" value="1"/>
</dbReference>
<dbReference type="EMBL" id="LAUZ02000020">
    <property type="protein sequence ID" value="KKF02529.1"/>
    <property type="molecule type" value="Genomic_DNA"/>
</dbReference>
<protein>
    <submittedName>
        <fullName evidence="2">LysR family transcriptional regulator</fullName>
    </submittedName>
</protein>
<reference evidence="2 3" key="1">
    <citation type="journal article" date="2015" name="Genome Announc.">
        <title>Draft Genome Sequence of Mycobacterium obuense Strain UC1, Isolated from Patient Sputum.</title>
        <authorList>
            <person name="Greninger A.L."/>
            <person name="Cunningham G."/>
            <person name="Hsu E.D."/>
            <person name="Yu J.M."/>
            <person name="Chiu C.Y."/>
            <person name="Miller S."/>
        </authorList>
    </citation>
    <scope>NUCLEOTIDE SEQUENCE [LARGE SCALE GENOMIC DNA]</scope>
    <source>
        <strain evidence="2 3">UC1</strain>
    </source>
</reference>
<proteinExistence type="predicted"/>
<dbReference type="Proteomes" id="UP000034150">
    <property type="component" value="Unassembled WGS sequence"/>
</dbReference>
<feature type="domain" description="NAD(P)-binding" evidence="1">
    <location>
        <begin position="7"/>
        <end position="174"/>
    </location>
</feature>
<evidence type="ECO:0000259" key="1">
    <source>
        <dbReference type="Pfam" id="PF13460"/>
    </source>
</evidence>
<dbReference type="InterPro" id="IPR036291">
    <property type="entry name" value="NAD(P)-bd_dom_sf"/>
</dbReference>